<dbReference type="EMBL" id="CP144692">
    <property type="protein sequence ID" value="WVY98829.1"/>
    <property type="molecule type" value="Genomic_DNA"/>
</dbReference>
<dbReference type="PANTHER" id="PTHR36775">
    <property type="entry name" value="LYR MOTIF PROTEIN"/>
    <property type="match status" value="1"/>
</dbReference>
<sequence>MGGKLVLHKEKKNQVRNLEKKDIRLRTQEAQPFARAQKSTWHVSEYERRMKYNYYLGRIKLDCETRPLDNKARPDLVYVVKKKRMFRGGGEGGTQKSVVVAKYHFLAPRDLLLLTTQFHNSSAVSLMTQSMSHKPLDSRHSIDSCMLQLRSWKPFKLQDGPHPKPYYYKRPCLSDRATTSFSLDITKLTLADADDNTAANNPNHRPTNYRLVARKRRRRGSRSVSGRSSDRSGTRRCCSVGASAAYGTCSDFPVAMGTDSSGELFGNGDSNWSSDVSEAKNSRRERDRDGERENVGVGFGVSGCSDANGNESGYGSEPGYRGDAEFGYGDEFDEEEDDPRLLFWGDQFGGKASSVLGPFLLLHKGIVMEILFIGWFFATSKWPEMGRTLVHTYLIPNHVIRNMTTMWCCASKKHIFEAVGFTNKVNDCITNESVLEPIKMAALFPVNNSSCHGFKLLTVEAAEKRLEAEAREHVTDFTFIAPAVDSKREMVGENTLLDQKSHHRCRRRKHDCRMVDALSGFGVCSQGDLFAKSIGKDFGKYKNMMRY</sequence>
<protein>
    <submittedName>
        <fullName evidence="2">Uncharacterized protein</fullName>
    </submittedName>
</protein>
<evidence type="ECO:0000313" key="3">
    <source>
        <dbReference type="Proteomes" id="UP001374535"/>
    </source>
</evidence>
<feature type="compositionally biased region" description="Basic residues" evidence="1">
    <location>
        <begin position="212"/>
        <end position="221"/>
    </location>
</feature>
<proteinExistence type="predicted"/>
<dbReference type="AlphaFoldDB" id="A0AAQ3MW26"/>
<feature type="compositionally biased region" description="Basic and acidic residues" evidence="1">
    <location>
        <begin position="277"/>
        <end position="294"/>
    </location>
</feature>
<evidence type="ECO:0000313" key="2">
    <source>
        <dbReference type="EMBL" id="WVY98829.1"/>
    </source>
</evidence>
<name>A0AAQ3MW26_VIGMU</name>
<reference evidence="2 3" key="1">
    <citation type="journal article" date="2023" name="Life. Sci Alliance">
        <title>Evolutionary insights into 3D genome organization and epigenetic landscape of Vigna mungo.</title>
        <authorList>
            <person name="Junaid A."/>
            <person name="Singh B."/>
            <person name="Bhatia S."/>
        </authorList>
    </citation>
    <scope>NUCLEOTIDE SEQUENCE [LARGE SCALE GENOMIC DNA]</scope>
    <source>
        <strain evidence="2">Urdbean</strain>
    </source>
</reference>
<evidence type="ECO:0000256" key="1">
    <source>
        <dbReference type="SAM" id="MobiDB-lite"/>
    </source>
</evidence>
<dbReference type="PANTHER" id="PTHR36775:SF1">
    <property type="entry name" value="LYR MOTIF PROTEIN"/>
    <property type="match status" value="1"/>
</dbReference>
<organism evidence="2 3">
    <name type="scientific">Vigna mungo</name>
    <name type="common">Black gram</name>
    <name type="synonym">Phaseolus mungo</name>
    <dbReference type="NCBI Taxonomy" id="3915"/>
    <lineage>
        <taxon>Eukaryota</taxon>
        <taxon>Viridiplantae</taxon>
        <taxon>Streptophyta</taxon>
        <taxon>Embryophyta</taxon>
        <taxon>Tracheophyta</taxon>
        <taxon>Spermatophyta</taxon>
        <taxon>Magnoliopsida</taxon>
        <taxon>eudicotyledons</taxon>
        <taxon>Gunneridae</taxon>
        <taxon>Pentapetalae</taxon>
        <taxon>rosids</taxon>
        <taxon>fabids</taxon>
        <taxon>Fabales</taxon>
        <taxon>Fabaceae</taxon>
        <taxon>Papilionoideae</taxon>
        <taxon>50 kb inversion clade</taxon>
        <taxon>NPAAA clade</taxon>
        <taxon>indigoferoid/millettioid clade</taxon>
        <taxon>Phaseoleae</taxon>
        <taxon>Vigna</taxon>
    </lineage>
</organism>
<accession>A0AAQ3MW26</accession>
<dbReference type="Proteomes" id="UP001374535">
    <property type="component" value="Chromosome 9"/>
</dbReference>
<feature type="region of interest" description="Disordered" evidence="1">
    <location>
        <begin position="194"/>
        <end position="236"/>
    </location>
</feature>
<gene>
    <name evidence="2" type="ORF">V8G54_030980</name>
</gene>
<feature type="region of interest" description="Disordered" evidence="1">
    <location>
        <begin position="265"/>
        <end position="295"/>
    </location>
</feature>
<keyword evidence="3" id="KW-1185">Reference proteome</keyword>